<dbReference type="Pfam" id="PF02624">
    <property type="entry name" value="YcaO"/>
    <property type="match status" value="1"/>
</dbReference>
<keyword evidence="4" id="KW-1185">Reference proteome</keyword>
<protein>
    <recommendedName>
        <fullName evidence="2">YcaO domain-containing protein</fullName>
    </recommendedName>
</protein>
<proteinExistence type="predicted"/>
<dbReference type="InterPro" id="IPR022291">
    <property type="entry name" value="Bacteriocin_synth_cyclodeHase"/>
</dbReference>
<reference evidence="3 4" key="1">
    <citation type="submission" date="2017-07" db="EMBL/GenBank/DDBJ databases">
        <title>Amycolatopsis antarcticus sp. nov., isolated from the surface of an Antarcticus brown macroalga.</title>
        <authorList>
            <person name="Wang J."/>
            <person name="Leiva S."/>
            <person name="Huang J."/>
            <person name="Huang Y."/>
        </authorList>
    </citation>
    <scope>NUCLEOTIDE SEQUENCE [LARGE SCALE GENOMIC DNA]</scope>
    <source>
        <strain evidence="3 4">AU-G6</strain>
    </source>
</reference>
<dbReference type="Gene3D" id="3.90.930.60">
    <property type="match status" value="1"/>
</dbReference>
<dbReference type="InterPro" id="IPR003776">
    <property type="entry name" value="YcaO-like_dom"/>
</dbReference>
<feature type="domain" description="YcaO" evidence="2">
    <location>
        <begin position="416"/>
        <end position="714"/>
    </location>
</feature>
<dbReference type="AlphaFoldDB" id="A0A263D3J6"/>
<dbReference type="RefSeq" id="WP_094862912.1">
    <property type="nucleotide sequence ID" value="NZ_NKYE01000006.1"/>
</dbReference>
<feature type="region of interest" description="Disordered" evidence="1">
    <location>
        <begin position="1"/>
        <end position="26"/>
    </location>
</feature>
<dbReference type="InParanoid" id="A0A263D3J6"/>
<evidence type="ECO:0000256" key="1">
    <source>
        <dbReference type="SAM" id="MobiDB-lite"/>
    </source>
</evidence>
<feature type="region of interest" description="Disordered" evidence="1">
    <location>
        <begin position="448"/>
        <end position="477"/>
    </location>
</feature>
<dbReference type="OrthoDB" id="4219774at2"/>
<evidence type="ECO:0000313" key="4">
    <source>
        <dbReference type="Proteomes" id="UP000242444"/>
    </source>
</evidence>
<dbReference type="NCBIfam" id="TIGR03882">
    <property type="entry name" value="cyclo_dehyd_2"/>
    <property type="match status" value="1"/>
</dbReference>
<comment type="caution">
    <text evidence="3">The sequence shown here is derived from an EMBL/GenBank/DDBJ whole genome shotgun (WGS) entry which is preliminary data.</text>
</comment>
<evidence type="ECO:0000313" key="3">
    <source>
        <dbReference type="EMBL" id="OZM73054.1"/>
    </source>
</evidence>
<evidence type="ECO:0000259" key="2">
    <source>
        <dbReference type="PROSITE" id="PS51664"/>
    </source>
</evidence>
<dbReference type="Proteomes" id="UP000242444">
    <property type="component" value="Unassembled WGS sequence"/>
</dbReference>
<accession>A0A263D3J6</accession>
<organism evidence="3 4">
    <name type="scientific">Amycolatopsis antarctica</name>
    <dbReference type="NCBI Taxonomy" id="1854586"/>
    <lineage>
        <taxon>Bacteria</taxon>
        <taxon>Bacillati</taxon>
        <taxon>Actinomycetota</taxon>
        <taxon>Actinomycetes</taxon>
        <taxon>Pseudonocardiales</taxon>
        <taxon>Pseudonocardiaceae</taxon>
        <taxon>Amycolatopsis</taxon>
    </lineage>
</organism>
<gene>
    <name evidence="3" type="ORF">CFN78_12600</name>
</gene>
<dbReference type="PROSITE" id="PS51664">
    <property type="entry name" value="YCAO"/>
    <property type="match status" value="1"/>
</dbReference>
<sequence length="714" mass="74077">MEETSTSGTDTTEPAGGAERSGGAAAGYRPRLRQDVIFAESDDGVYLQRPGDQFVLKGRSTYRWITLLAPRMNGEHTVEQLSSGLPEEHRRTLVNLIGLLAERGYLHDERDAEPARIPAGVRAVFGRQIGYVAHFAHPGEARFMAFRESRFLLLGAPELVAATATGLLRNGAAEVTVTGPAPEALTAEAGRLRAEGAPCTVHETEAGPHGAALAEYDLVIGAGGDVAELLRWNALARSGDGPALLPSLVLGGRAVIGPMVRPAAGPCWQCAVLRQAGARSAADGVRLWRAAALGGRCAADSCPPHLARMLGTLLAFEAFRLRTGVLAPETEGAIVTQDLDTAESGRETLLPHPLCEPCVRHEGAGAPAGEAVLFGKNGGVLGGYRDLTLTQSPLRAGRVLLYPVDGPGTASREIAAFDLDTLKNARGRAVRAAAVCYAEDVAGRGTATSARRAHGDDGDPVPPESLSIHSGLSSEGLPSEVAGAWVPAYSIVDDRWWRVPAVAAYPGGEDNHGMTMERTCAGAACGDSIEAAVSAGLLSALGFTGLRAALRGELPARNLDAAGATGDLDFLLRAANGFPGTLRLLDLPGAEPGFACVVTIDDETDHPMWTLGTGHTREQALVAGLRDLVGTLGLAGAGEPADLGDPVLPGLDPRVLPVGDGAAADRGPACHREIVAALRGRGQDALVVDTTPGDLRSAGLVTVRVLLRENEAGC</sequence>
<name>A0A263D3J6_9PSEU</name>
<dbReference type="EMBL" id="NKYE01000006">
    <property type="protein sequence ID" value="OZM73054.1"/>
    <property type="molecule type" value="Genomic_DNA"/>
</dbReference>
<dbReference type="Gene3D" id="3.40.50.720">
    <property type="entry name" value="NAD(P)-binding Rossmann-like Domain"/>
    <property type="match status" value="1"/>
</dbReference>